<dbReference type="GO" id="GO:0005737">
    <property type="term" value="C:cytoplasm"/>
    <property type="evidence" value="ECO:0007669"/>
    <property type="project" value="UniProtKB-SubCell"/>
</dbReference>
<keyword evidence="3" id="KW-0762">Sugar transport</keyword>
<evidence type="ECO:0000259" key="7">
    <source>
        <dbReference type="PROSITE" id="PS51093"/>
    </source>
</evidence>
<evidence type="ECO:0000256" key="2">
    <source>
        <dbReference type="ARBA" id="ARBA00022448"/>
    </source>
</evidence>
<keyword evidence="4 8" id="KW-0808">Transferase</keyword>
<evidence type="ECO:0000256" key="5">
    <source>
        <dbReference type="ARBA" id="ARBA00022683"/>
    </source>
</evidence>
<dbReference type="GO" id="GO:0016301">
    <property type="term" value="F:kinase activity"/>
    <property type="evidence" value="ECO:0007669"/>
    <property type="project" value="UniProtKB-KW"/>
</dbReference>
<reference evidence="8 9" key="1">
    <citation type="submission" date="2013-06" db="EMBL/GenBank/DDBJ databases">
        <authorList>
            <person name="Weinstock G."/>
            <person name="Sodergren E."/>
            <person name="Lobos E.A."/>
            <person name="Fulton L."/>
            <person name="Fulton R."/>
            <person name="Courtney L."/>
            <person name="Fronick C."/>
            <person name="O'Laughlin M."/>
            <person name="Godfrey J."/>
            <person name="Wilson R.M."/>
            <person name="Miner T."/>
            <person name="Farmer C."/>
            <person name="Delehaunty K."/>
            <person name="Cordes M."/>
            <person name="Minx P."/>
            <person name="Tomlinson C."/>
            <person name="Chen J."/>
            <person name="Wollam A."/>
            <person name="Pepin K.H."/>
            <person name="Bhonagiri V."/>
            <person name="Zhang X."/>
            <person name="Warren W."/>
            <person name="Mitreva M."/>
            <person name="Mardis E.R."/>
            <person name="Wilson R.K."/>
        </authorList>
    </citation>
    <scope>NUCLEOTIDE SEQUENCE [LARGE SCALE GENOMIC DNA]</scope>
    <source>
        <strain evidence="8 9">ATCC 27803</strain>
    </source>
</reference>
<evidence type="ECO:0000256" key="1">
    <source>
        <dbReference type="ARBA" id="ARBA00004496"/>
    </source>
</evidence>
<dbReference type="Proteomes" id="UP000016658">
    <property type="component" value="Unassembled WGS sequence"/>
</dbReference>
<dbReference type="InterPro" id="IPR001127">
    <property type="entry name" value="PTS_EIIA_1_perm"/>
</dbReference>
<organism evidence="8 9">
    <name type="scientific">Faecalitalea cylindroides ATCC 27803</name>
    <dbReference type="NCBI Taxonomy" id="649755"/>
    <lineage>
        <taxon>Bacteria</taxon>
        <taxon>Bacillati</taxon>
        <taxon>Bacillota</taxon>
        <taxon>Erysipelotrichia</taxon>
        <taxon>Erysipelotrichales</taxon>
        <taxon>Erysipelotrichaceae</taxon>
        <taxon>Faecalitalea</taxon>
    </lineage>
</organism>
<comment type="caution">
    <text evidence="8">The sequence shown here is derived from an EMBL/GenBank/DDBJ whole genome shotgun (WGS) entry which is preliminary data.</text>
</comment>
<evidence type="ECO:0000313" key="9">
    <source>
        <dbReference type="Proteomes" id="UP000016658"/>
    </source>
</evidence>
<keyword evidence="6" id="KW-0418">Kinase</keyword>
<keyword evidence="2" id="KW-0813">Transport</keyword>
<evidence type="ECO:0000256" key="3">
    <source>
        <dbReference type="ARBA" id="ARBA00022597"/>
    </source>
</evidence>
<evidence type="ECO:0000256" key="6">
    <source>
        <dbReference type="ARBA" id="ARBA00022777"/>
    </source>
</evidence>
<dbReference type="PANTHER" id="PTHR45008">
    <property type="entry name" value="PTS SYSTEM GLUCOSE-SPECIFIC EIIA COMPONENT"/>
    <property type="match status" value="1"/>
</dbReference>
<accession>U2PN53</accession>
<dbReference type="InterPro" id="IPR050890">
    <property type="entry name" value="PTS_EIIA_component"/>
</dbReference>
<dbReference type="PROSITE" id="PS51093">
    <property type="entry name" value="PTS_EIIA_TYPE_1"/>
    <property type="match status" value="1"/>
</dbReference>
<protein>
    <submittedName>
        <fullName evidence="8">Putative glucose-specific phosphotransferase enzyme IIA component</fullName>
    </submittedName>
</protein>
<dbReference type="OrthoDB" id="92465at2"/>
<dbReference type="HOGENOM" id="CLU_012312_5_4_9"/>
<dbReference type="FunFam" id="2.70.70.10:FF:000001">
    <property type="entry name" value="PTS system glucose-specific IIA component"/>
    <property type="match status" value="1"/>
</dbReference>
<dbReference type="PROSITE" id="PS00371">
    <property type="entry name" value="PTS_EIIA_TYPE_1_HIS"/>
    <property type="match status" value="1"/>
</dbReference>
<gene>
    <name evidence="8" type="ORF">HMPREF0367_01146</name>
</gene>
<evidence type="ECO:0000313" key="8">
    <source>
        <dbReference type="EMBL" id="ERK45204.1"/>
    </source>
</evidence>
<feature type="domain" description="PTS EIIA type-1" evidence="7">
    <location>
        <begin position="21"/>
        <end position="125"/>
    </location>
</feature>
<keyword evidence="5" id="KW-0598">Phosphotransferase system</keyword>
<dbReference type="Gene3D" id="2.70.70.10">
    <property type="entry name" value="Glucose Permease (Domain IIA)"/>
    <property type="match status" value="1"/>
</dbReference>
<dbReference type="SUPFAM" id="SSF51261">
    <property type="entry name" value="Duplicated hybrid motif"/>
    <property type="match status" value="1"/>
</dbReference>
<name>U2PN53_9FIRM</name>
<dbReference type="InterPro" id="IPR011055">
    <property type="entry name" value="Dup_hybrid_motif"/>
</dbReference>
<dbReference type="EMBL" id="AWVI01000045">
    <property type="protein sequence ID" value="ERK45204.1"/>
    <property type="molecule type" value="Genomic_DNA"/>
</dbReference>
<dbReference type="GO" id="GO:0009401">
    <property type="term" value="P:phosphoenolpyruvate-dependent sugar phosphotransferase system"/>
    <property type="evidence" value="ECO:0007669"/>
    <property type="project" value="UniProtKB-KW"/>
</dbReference>
<dbReference type="NCBIfam" id="TIGR00830">
    <property type="entry name" value="PTBA"/>
    <property type="match status" value="1"/>
</dbReference>
<dbReference type="PANTHER" id="PTHR45008:SF1">
    <property type="entry name" value="PTS SYSTEM GLUCOSE-SPECIFIC EIIA COMPONENT"/>
    <property type="match status" value="1"/>
</dbReference>
<proteinExistence type="predicted"/>
<dbReference type="Pfam" id="PF00358">
    <property type="entry name" value="PTS_EIIA_1"/>
    <property type="match status" value="1"/>
</dbReference>
<dbReference type="AlphaFoldDB" id="U2PN53"/>
<dbReference type="RefSeq" id="WP_051335224.1">
    <property type="nucleotide sequence ID" value="NZ_KI271033.1"/>
</dbReference>
<comment type="subcellular location">
    <subcellularLocation>
        <location evidence="1">Cytoplasm</location>
    </subcellularLocation>
</comment>
<evidence type="ECO:0000256" key="4">
    <source>
        <dbReference type="ARBA" id="ARBA00022679"/>
    </source>
</evidence>
<sequence length="148" mass="16551">MKEEFVNVVKGEIKDIDTCSDEVFADKALGDGVLILPQDYLVVSPCDGEVISVFPTKHAISILSDSGVEILIHIGIDTVELEGKGFEQLVQEHTKVTKFEPLMKVDYDLIRNEGFDPATLMIFTSKKDIKKKNLNKMTDQYIPVVSTF</sequence>